<evidence type="ECO:0000313" key="1">
    <source>
        <dbReference type="EMBL" id="KKN25400.1"/>
    </source>
</evidence>
<protein>
    <recommendedName>
        <fullName evidence="2">Peptidase S1 domain-containing protein</fullName>
    </recommendedName>
</protein>
<evidence type="ECO:0008006" key="2">
    <source>
        <dbReference type="Google" id="ProtNLM"/>
    </source>
</evidence>
<gene>
    <name evidence="1" type="ORF">LCGC14_0885100</name>
</gene>
<name>A0A0F9P0U5_9ZZZZ</name>
<reference evidence="1" key="1">
    <citation type="journal article" date="2015" name="Nature">
        <title>Complex archaea that bridge the gap between prokaryotes and eukaryotes.</title>
        <authorList>
            <person name="Spang A."/>
            <person name="Saw J.H."/>
            <person name="Jorgensen S.L."/>
            <person name="Zaremba-Niedzwiedzka K."/>
            <person name="Martijn J."/>
            <person name="Lind A.E."/>
            <person name="van Eijk R."/>
            <person name="Schleper C."/>
            <person name="Guy L."/>
            <person name="Ettema T.J."/>
        </authorList>
    </citation>
    <scope>NUCLEOTIDE SEQUENCE</scope>
</reference>
<dbReference type="InterPro" id="IPR009003">
    <property type="entry name" value="Peptidase_S1_PA"/>
</dbReference>
<comment type="caution">
    <text evidence="1">The sequence shown here is derived from an EMBL/GenBank/DDBJ whole genome shotgun (WGS) entry which is preliminary data.</text>
</comment>
<dbReference type="SUPFAM" id="SSF50494">
    <property type="entry name" value="Trypsin-like serine proteases"/>
    <property type="match status" value="1"/>
</dbReference>
<dbReference type="AlphaFoldDB" id="A0A0F9P0U5"/>
<organism evidence="1">
    <name type="scientific">marine sediment metagenome</name>
    <dbReference type="NCBI Taxonomy" id="412755"/>
    <lineage>
        <taxon>unclassified sequences</taxon>
        <taxon>metagenomes</taxon>
        <taxon>ecological metagenomes</taxon>
    </lineage>
</organism>
<accession>A0A0F9P0U5</accession>
<dbReference type="EMBL" id="LAZR01002805">
    <property type="protein sequence ID" value="KKN25400.1"/>
    <property type="molecule type" value="Genomic_DNA"/>
</dbReference>
<sequence>MFRQNIKFTKMTLILILYFLFIGGLMMAKDNFELNTILMRSTFKLQGDNSIGTAFILGKPLKKVPDRAYYVLITATHVLENMKGEKATLFLRKKTKKSFKKISWSIPIRKQNKDIWVKHPEVDVSAMYVTLPENIDIALLPISMLSDDEVFEKFEIHPGDELFCLGFPFSAEANPAGFPILRSGKIASFPIIPAKETKCFLFDFEVFPGNSGGPVYFVQSGRTYRGAWRPGTIQFIAGLVSQEHIITEKIKSIYEEQVKKHPLALAVVIHASFIRETINLLPPIK</sequence>
<proteinExistence type="predicted"/>